<dbReference type="EMBL" id="SMMG02000005">
    <property type="protein sequence ID" value="KAA3474674.1"/>
    <property type="molecule type" value="Genomic_DNA"/>
</dbReference>
<name>A0A5B6W0C8_9ROSI</name>
<sequence>MNEVETVKQYEDRTMIVVNNIRLPGEEFTNSKVVEKVITTLLKRYQSKIPSPKDLRDLSMISFLEKTSRHWERTKEEALRTLSINDANPRKHKGKKGWIEKKDDRWRRCWQGRKPTMPSLEKDKSLVKIFNVEVVNNLSTWKRYARKKGEPLNRMCKLKQLREITFRRSRCLQPQVLHKKQSLKRLEDR</sequence>
<accession>A0A5B6W0C8</accession>
<evidence type="ECO:0000313" key="2">
    <source>
        <dbReference type="Proteomes" id="UP000325315"/>
    </source>
</evidence>
<evidence type="ECO:0000313" key="1">
    <source>
        <dbReference type="EMBL" id="KAA3474674.1"/>
    </source>
</evidence>
<dbReference type="OrthoDB" id="1001766at2759"/>
<proteinExistence type="predicted"/>
<keyword evidence="2" id="KW-1185">Reference proteome</keyword>
<dbReference type="PANTHER" id="PTHR35317:SF31">
    <property type="entry name" value="DUF4219 DOMAIN-CONTAINING PROTEIN"/>
    <property type="match status" value="1"/>
</dbReference>
<organism evidence="1 2">
    <name type="scientific">Gossypium australe</name>
    <dbReference type="NCBI Taxonomy" id="47621"/>
    <lineage>
        <taxon>Eukaryota</taxon>
        <taxon>Viridiplantae</taxon>
        <taxon>Streptophyta</taxon>
        <taxon>Embryophyta</taxon>
        <taxon>Tracheophyta</taxon>
        <taxon>Spermatophyta</taxon>
        <taxon>Magnoliopsida</taxon>
        <taxon>eudicotyledons</taxon>
        <taxon>Gunneridae</taxon>
        <taxon>Pentapetalae</taxon>
        <taxon>rosids</taxon>
        <taxon>malvids</taxon>
        <taxon>Malvales</taxon>
        <taxon>Malvaceae</taxon>
        <taxon>Malvoideae</taxon>
        <taxon>Gossypium</taxon>
    </lineage>
</organism>
<dbReference type="Proteomes" id="UP000325315">
    <property type="component" value="Unassembled WGS sequence"/>
</dbReference>
<gene>
    <name evidence="1" type="ORF">EPI10_024939</name>
</gene>
<dbReference type="AlphaFoldDB" id="A0A5B6W0C8"/>
<protein>
    <submittedName>
        <fullName evidence="1">Golgin subfamily A member 3-like</fullName>
    </submittedName>
</protein>
<dbReference type="PANTHER" id="PTHR35317">
    <property type="entry name" value="OS04G0629600 PROTEIN"/>
    <property type="match status" value="1"/>
</dbReference>
<reference evidence="2" key="1">
    <citation type="journal article" date="2019" name="Plant Biotechnol. J.">
        <title>Genome sequencing of the Australian wild diploid species Gossypium australe highlights disease resistance and delayed gland morphogenesis.</title>
        <authorList>
            <person name="Cai Y."/>
            <person name="Cai X."/>
            <person name="Wang Q."/>
            <person name="Wang P."/>
            <person name="Zhang Y."/>
            <person name="Cai C."/>
            <person name="Xu Y."/>
            <person name="Wang K."/>
            <person name="Zhou Z."/>
            <person name="Wang C."/>
            <person name="Geng S."/>
            <person name="Li B."/>
            <person name="Dong Q."/>
            <person name="Hou Y."/>
            <person name="Wang H."/>
            <person name="Ai P."/>
            <person name="Liu Z."/>
            <person name="Yi F."/>
            <person name="Sun M."/>
            <person name="An G."/>
            <person name="Cheng J."/>
            <person name="Zhang Y."/>
            <person name="Shi Q."/>
            <person name="Xie Y."/>
            <person name="Shi X."/>
            <person name="Chang Y."/>
            <person name="Huang F."/>
            <person name="Chen Y."/>
            <person name="Hong S."/>
            <person name="Mi L."/>
            <person name="Sun Q."/>
            <person name="Zhang L."/>
            <person name="Zhou B."/>
            <person name="Peng R."/>
            <person name="Zhang X."/>
            <person name="Liu F."/>
        </authorList>
    </citation>
    <scope>NUCLEOTIDE SEQUENCE [LARGE SCALE GENOMIC DNA]</scope>
    <source>
        <strain evidence="2">cv. PA1801</strain>
    </source>
</reference>
<comment type="caution">
    <text evidence="1">The sequence shown here is derived from an EMBL/GenBank/DDBJ whole genome shotgun (WGS) entry which is preliminary data.</text>
</comment>